<accession>A0AAV4PR24</accession>
<feature type="compositionally biased region" description="Basic and acidic residues" evidence="1">
    <location>
        <begin position="376"/>
        <end position="395"/>
    </location>
</feature>
<sequence length="402" mass="46689">MDVSARVPVYVLTCIYVGVEAQVKYGKNSNLQQVRYDDDEPTYNHQSISGLDRRHSSRPYEYQQEPQHYKSPSSLYPQQGQYHQSQTYRHENPEQHGYYNLRDLSHNNPQVVYYRHNALPGYPVSNSPGYKPRISQYERPEELQYSHGPDHRDHPQTVPKIPLPSPEYHNLQAPKLSHASLVYQSPSPQHDSAEYTKVDAPRVSHASQVYQPPLALHSSAEYSNPAAPQALYKSPEYHQQNPKLSHASIVYNQPKSPHDYPEYPKQESPQISHQSPANYKLQESPEHTVPKYHQPESSEKSGNSRVVRDPRLPLYFTMYEKRIVQDPLDKYGKGPWRYLTYGHGITYGSKEPGKVFEKGYGYIKALGRDHCKLPENKCPRRDDDKPFEYQGRKEPYFGYRPH</sequence>
<organism evidence="2 3">
    <name type="scientific">Caerostris darwini</name>
    <dbReference type="NCBI Taxonomy" id="1538125"/>
    <lineage>
        <taxon>Eukaryota</taxon>
        <taxon>Metazoa</taxon>
        <taxon>Ecdysozoa</taxon>
        <taxon>Arthropoda</taxon>
        <taxon>Chelicerata</taxon>
        <taxon>Arachnida</taxon>
        <taxon>Araneae</taxon>
        <taxon>Araneomorphae</taxon>
        <taxon>Entelegynae</taxon>
        <taxon>Araneoidea</taxon>
        <taxon>Araneidae</taxon>
        <taxon>Caerostris</taxon>
    </lineage>
</organism>
<feature type="region of interest" description="Disordered" evidence="1">
    <location>
        <begin position="251"/>
        <end position="306"/>
    </location>
</feature>
<keyword evidence="3" id="KW-1185">Reference proteome</keyword>
<feature type="compositionally biased region" description="Polar residues" evidence="1">
    <location>
        <begin position="64"/>
        <end position="87"/>
    </location>
</feature>
<reference evidence="2 3" key="1">
    <citation type="submission" date="2021-06" db="EMBL/GenBank/DDBJ databases">
        <title>Caerostris darwini draft genome.</title>
        <authorList>
            <person name="Kono N."/>
            <person name="Arakawa K."/>
        </authorList>
    </citation>
    <scope>NUCLEOTIDE SEQUENCE [LARGE SCALE GENOMIC DNA]</scope>
</reference>
<feature type="compositionally biased region" description="Basic and acidic residues" evidence="1">
    <location>
        <begin position="141"/>
        <end position="155"/>
    </location>
</feature>
<feature type="region of interest" description="Disordered" evidence="1">
    <location>
        <begin position="35"/>
        <end position="87"/>
    </location>
</feature>
<dbReference type="Proteomes" id="UP001054837">
    <property type="component" value="Unassembled WGS sequence"/>
</dbReference>
<feature type="region of interest" description="Disordered" evidence="1">
    <location>
        <begin position="376"/>
        <end position="402"/>
    </location>
</feature>
<evidence type="ECO:0000313" key="3">
    <source>
        <dbReference type="Proteomes" id="UP001054837"/>
    </source>
</evidence>
<feature type="region of interest" description="Disordered" evidence="1">
    <location>
        <begin position="141"/>
        <end position="170"/>
    </location>
</feature>
<feature type="compositionally biased region" description="Basic and acidic residues" evidence="1">
    <location>
        <begin position="283"/>
        <end position="299"/>
    </location>
</feature>
<feature type="compositionally biased region" description="Basic and acidic residues" evidence="1">
    <location>
        <begin position="256"/>
        <end position="265"/>
    </location>
</feature>
<dbReference type="EMBL" id="BPLQ01003237">
    <property type="protein sequence ID" value="GIX98835.1"/>
    <property type="molecule type" value="Genomic_DNA"/>
</dbReference>
<gene>
    <name evidence="2" type="primary">AVEN_162071_1</name>
    <name evidence="2" type="ORF">CDAR_113771</name>
</gene>
<dbReference type="AlphaFoldDB" id="A0AAV4PR24"/>
<name>A0AAV4PR24_9ARAC</name>
<proteinExistence type="predicted"/>
<protein>
    <recommendedName>
        <fullName evidence="4">Adhesive plaque matrix protein-like</fullName>
    </recommendedName>
</protein>
<evidence type="ECO:0008006" key="4">
    <source>
        <dbReference type="Google" id="ProtNLM"/>
    </source>
</evidence>
<feature type="compositionally biased region" description="Polar residues" evidence="1">
    <location>
        <begin position="267"/>
        <end position="277"/>
    </location>
</feature>
<evidence type="ECO:0000313" key="2">
    <source>
        <dbReference type="EMBL" id="GIX98835.1"/>
    </source>
</evidence>
<comment type="caution">
    <text evidence="2">The sequence shown here is derived from an EMBL/GenBank/DDBJ whole genome shotgun (WGS) entry which is preliminary data.</text>
</comment>
<evidence type="ECO:0000256" key="1">
    <source>
        <dbReference type="SAM" id="MobiDB-lite"/>
    </source>
</evidence>